<evidence type="ECO:0000313" key="2">
    <source>
        <dbReference type="EMBL" id="MBA8932028.1"/>
    </source>
</evidence>
<organism evidence="2 3">
    <name type="scientific">Kutzneria viridogrisea</name>
    <dbReference type="NCBI Taxonomy" id="47990"/>
    <lineage>
        <taxon>Bacteria</taxon>
        <taxon>Bacillati</taxon>
        <taxon>Actinomycetota</taxon>
        <taxon>Actinomycetes</taxon>
        <taxon>Pseudonocardiales</taxon>
        <taxon>Pseudonocardiaceae</taxon>
        <taxon>Kutzneria</taxon>
    </lineage>
</organism>
<reference evidence="2 3" key="1">
    <citation type="submission" date="2020-08" db="EMBL/GenBank/DDBJ databases">
        <title>Genomic Encyclopedia of Archaeal and Bacterial Type Strains, Phase II (KMG-II): from individual species to whole genera.</title>
        <authorList>
            <person name="Goeker M."/>
        </authorList>
    </citation>
    <scope>NUCLEOTIDE SEQUENCE [LARGE SCALE GENOMIC DNA]</scope>
    <source>
        <strain evidence="2 3">DSM 43850</strain>
    </source>
</reference>
<dbReference type="EMBL" id="JACJID010000010">
    <property type="protein sequence ID" value="MBA8932028.1"/>
    <property type="molecule type" value="Genomic_DNA"/>
</dbReference>
<gene>
    <name evidence="2" type="ORF">BC739_009287</name>
</gene>
<evidence type="ECO:0000256" key="1">
    <source>
        <dbReference type="SAM" id="MobiDB-lite"/>
    </source>
</evidence>
<protein>
    <submittedName>
        <fullName evidence="2">Uncharacterized protein</fullName>
    </submittedName>
</protein>
<comment type="caution">
    <text evidence="2">The sequence shown here is derived from an EMBL/GenBank/DDBJ whole genome shotgun (WGS) entry which is preliminary data.</text>
</comment>
<name>A0ABR6BYQ1_9PSEU</name>
<proteinExistence type="predicted"/>
<evidence type="ECO:0000313" key="3">
    <source>
        <dbReference type="Proteomes" id="UP000517916"/>
    </source>
</evidence>
<dbReference type="RefSeq" id="WP_182840599.1">
    <property type="nucleotide sequence ID" value="NZ_BAAABQ010000049.1"/>
</dbReference>
<feature type="region of interest" description="Disordered" evidence="1">
    <location>
        <begin position="20"/>
        <end position="73"/>
    </location>
</feature>
<dbReference type="Proteomes" id="UP000517916">
    <property type="component" value="Unassembled WGS sequence"/>
</dbReference>
<accession>A0ABR6BYQ1</accession>
<sequence length="73" mass="7388">MTDVAGEVIDLLGRLRGSVVDSGTLARPRHPTRTSVSAGERTPTLAEPVPGRTSGAPGTRCRGCPAPGAPSLP</sequence>
<keyword evidence="3" id="KW-1185">Reference proteome</keyword>